<dbReference type="AlphaFoldDB" id="A0ABD5VDC0"/>
<evidence type="ECO:0000313" key="3">
    <source>
        <dbReference type="Proteomes" id="UP001596395"/>
    </source>
</evidence>
<dbReference type="EMBL" id="JBHSXN010000002">
    <property type="protein sequence ID" value="MFC6953534.1"/>
    <property type="molecule type" value="Genomic_DNA"/>
</dbReference>
<name>A0ABD5VDC0_9EURY</name>
<evidence type="ECO:0000256" key="1">
    <source>
        <dbReference type="SAM" id="MobiDB-lite"/>
    </source>
</evidence>
<organism evidence="2 3">
    <name type="scientific">Halorubellus litoreus</name>
    <dbReference type="NCBI Taxonomy" id="755308"/>
    <lineage>
        <taxon>Archaea</taxon>
        <taxon>Methanobacteriati</taxon>
        <taxon>Methanobacteriota</taxon>
        <taxon>Stenosarchaea group</taxon>
        <taxon>Halobacteria</taxon>
        <taxon>Halobacteriales</taxon>
        <taxon>Halorubellaceae</taxon>
        <taxon>Halorubellus</taxon>
    </lineage>
</organism>
<reference evidence="2 3" key="1">
    <citation type="journal article" date="2019" name="Int. J. Syst. Evol. Microbiol.">
        <title>The Global Catalogue of Microorganisms (GCM) 10K type strain sequencing project: providing services to taxonomists for standard genome sequencing and annotation.</title>
        <authorList>
            <consortium name="The Broad Institute Genomics Platform"/>
            <consortium name="The Broad Institute Genome Sequencing Center for Infectious Disease"/>
            <person name="Wu L."/>
            <person name="Ma J."/>
        </authorList>
    </citation>
    <scope>NUCLEOTIDE SEQUENCE [LARGE SCALE GENOMIC DNA]</scope>
    <source>
        <strain evidence="2 3">GX26</strain>
    </source>
</reference>
<dbReference type="Proteomes" id="UP001596395">
    <property type="component" value="Unassembled WGS sequence"/>
</dbReference>
<protein>
    <submittedName>
        <fullName evidence="2">Uncharacterized protein</fullName>
    </submittedName>
</protein>
<accession>A0ABD5VDC0</accession>
<dbReference type="RefSeq" id="WP_336350492.1">
    <property type="nucleotide sequence ID" value="NZ_JAZAQL010000002.1"/>
</dbReference>
<feature type="region of interest" description="Disordered" evidence="1">
    <location>
        <begin position="1"/>
        <end position="84"/>
    </location>
</feature>
<gene>
    <name evidence="2" type="ORF">ACFQGB_11735</name>
</gene>
<comment type="caution">
    <text evidence="2">The sequence shown here is derived from an EMBL/GenBank/DDBJ whole genome shotgun (WGS) entry which is preliminary data.</text>
</comment>
<sequence>MGDAAAEEATDADVEAAAPDEPEGPNLDDDDLVDIPDDVAEQVAEADAEASDDDTDAEETDDAGDDSEGVPSHSPEEDRTTLGDVYCNALGMGATVAKDRYGEGVDDRGDAMDEYADMARQLDLDEYVDDWVDAHGGPDELSPGQSIGVFSVVFAVMVLVEDADLAANVMDEVDA</sequence>
<evidence type="ECO:0000313" key="2">
    <source>
        <dbReference type="EMBL" id="MFC6953534.1"/>
    </source>
</evidence>
<feature type="compositionally biased region" description="Acidic residues" evidence="1">
    <location>
        <begin position="1"/>
        <end position="68"/>
    </location>
</feature>
<proteinExistence type="predicted"/>
<keyword evidence="3" id="KW-1185">Reference proteome</keyword>